<feature type="region of interest" description="Disordered" evidence="1">
    <location>
        <begin position="223"/>
        <end position="327"/>
    </location>
</feature>
<sequence>MGYRFSRADVGYLGGQEGVAALAAVDELPLTAASLVRDLERVRRDFGERAGVLVETVRLRRRAAVKLPGAEHWLFDDDALQQATPTVVAAHRARRLAGRAVHDVTCSVGAELAALQQVCPSVLGSDLDGVRLAMAAHNLGGASNVLLARADALAPCSIGTVVIADPARRADGRRTYDPAKLQPPLPDLIEAYAGRDLVVKCAPGIDFDSFLVGVPGRSGAPGGVPGVGARTPAAEQDYSGTGPAPHAAEVRPGDGGVRPEGGTFGSGDAASVRGAGEGGSGGGVSPLPGAEGSGGGRESRRRGARGGPGGSGRGRGAGRSSDGLGGMRWHGEVEVVSLDGSVREACLWSAGLATPGVTRRASVLSTNGPGWTITDAEPDDIPEREPGDWIVDPDGAVVRAGLVRHYAARHGLWQLDPRIAYLTGDRVPDRVRGFRILDRLDFREKALRAELQRRDCGPLEILTRGVDLDPDALRARLRPRGGTPLTLVVTRIGATPTVFLCETPSVTR</sequence>
<protein>
    <recommendedName>
        <fullName evidence="2">THUMP-like domain-containing protein</fullName>
    </recommendedName>
</protein>
<dbReference type="AlphaFoldDB" id="A0A7K0DUS0"/>
<evidence type="ECO:0000256" key="1">
    <source>
        <dbReference type="SAM" id="MobiDB-lite"/>
    </source>
</evidence>
<feature type="compositionally biased region" description="Gly residues" evidence="1">
    <location>
        <begin position="305"/>
        <end position="327"/>
    </location>
</feature>
<evidence type="ECO:0000313" key="3">
    <source>
        <dbReference type="EMBL" id="MQY29496.1"/>
    </source>
</evidence>
<dbReference type="SUPFAM" id="SSF53335">
    <property type="entry name" value="S-adenosyl-L-methionine-dependent methyltransferases"/>
    <property type="match status" value="1"/>
</dbReference>
<organism evidence="3 4">
    <name type="scientific">Nocardia aurantia</name>
    <dbReference type="NCBI Taxonomy" id="2585199"/>
    <lineage>
        <taxon>Bacteria</taxon>
        <taxon>Bacillati</taxon>
        <taxon>Actinomycetota</taxon>
        <taxon>Actinomycetes</taxon>
        <taxon>Mycobacteriales</taxon>
        <taxon>Nocardiaceae</taxon>
        <taxon>Nocardia</taxon>
    </lineage>
</organism>
<proteinExistence type="predicted"/>
<dbReference type="RefSeq" id="WP_227838329.1">
    <property type="nucleotide sequence ID" value="NZ_WEGI01000011.1"/>
</dbReference>
<dbReference type="Gene3D" id="3.40.50.150">
    <property type="entry name" value="Vaccinia Virus protein VP39"/>
    <property type="match status" value="1"/>
</dbReference>
<name>A0A7K0DUS0_9NOCA</name>
<feature type="domain" description="THUMP-like" evidence="2">
    <location>
        <begin position="431"/>
        <end position="502"/>
    </location>
</feature>
<dbReference type="InterPro" id="IPR041497">
    <property type="entry name" value="Thump-like"/>
</dbReference>
<evidence type="ECO:0000259" key="2">
    <source>
        <dbReference type="Pfam" id="PF18096"/>
    </source>
</evidence>
<feature type="compositionally biased region" description="Gly residues" evidence="1">
    <location>
        <begin position="275"/>
        <end position="284"/>
    </location>
</feature>
<feature type="compositionally biased region" description="Gly residues" evidence="1">
    <location>
        <begin position="253"/>
        <end position="265"/>
    </location>
</feature>
<dbReference type="Pfam" id="PF18096">
    <property type="entry name" value="Thump_like"/>
    <property type="match status" value="1"/>
</dbReference>
<dbReference type="EMBL" id="WEGI01000011">
    <property type="protein sequence ID" value="MQY29496.1"/>
    <property type="molecule type" value="Genomic_DNA"/>
</dbReference>
<keyword evidence="4" id="KW-1185">Reference proteome</keyword>
<accession>A0A7K0DUS0</accession>
<gene>
    <name evidence="3" type="ORF">NRB56_50860</name>
</gene>
<reference evidence="3 4" key="1">
    <citation type="submission" date="2019-10" db="EMBL/GenBank/DDBJ databases">
        <title>Nocardia macrotermitis sp. nov. and Nocardia aurantia sp. nov., isolated from the gut of fungus growing-termite Macrotermes natalensis.</title>
        <authorList>
            <person name="Benndorf R."/>
            <person name="Schwitalla J."/>
            <person name="Martin K."/>
            <person name="De Beer W."/>
            <person name="Kaster A.-K."/>
            <person name="Vollmers J."/>
            <person name="Poulsen M."/>
            <person name="Beemelmanns C."/>
        </authorList>
    </citation>
    <scope>NUCLEOTIDE SEQUENCE [LARGE SCALE GENOMIC DNA]</scope>
    <source>
        <strain evidence="3 4">RB56</strain>
    </source>
</reference>
<dbReference type="Proteomes" id="UP000431401">
    <property type="component" value="Unassembled WGS sequence"/>
</dbReference>
<evidence type="ECO:0000313" key="4">
    <source>
        <dbReference type="Proteomes" id="UP000431401"/>
    </source>
</evidence>
<comment type="caution">
    <text evidence="3">The sequence shown here is derived from an EMBL/GenBank/DDBJ whole genome shotgun (WGS) entry which is preliminary data.</text>
</comment>
<dbReference type="InterPro" id="IPR029063">
    <property type="entry name" value="SAM-dependent_MTases_sf"/>
</dbReference>